<organism evidence="1 2">
    <name type="scientific">Gigaspora margarita</name>
    <dbReference type="NCBI Taxonomy" id="4874"/>
    <lineage>
        <taxon>Eukaryota</taxon>
        <taxon>Fungi</taxon>
        <taxon>Fungi incertae sedis</taxon>
        <taxon>Mucoromycota</taxon>
        <taxon>Glomeromycotina</taxon>
        <taxon>Glomeromycetes</taxon>
        <taxon>Diversisporales</taxon>
        <taxon>Gigasporaceae</taxon>
        <taxon>Gigaspora</taxon>
    </lineage>
</organism>
<dbReference type="Proteomes" id="UP000789901">
    <property type="component" value="Unassembled WGS sequence"/>
</dbReference>
<gene>
    <name evidence="1" type="ORF">GMARGA_LOCUS13561</name>
</gene>
<evidence type="ECO:0000313" key="1">
    <source>
        <dbReference type="EMBL" id="CAG8721415.1"/>
    </source>
</evidence>
<proteinExistence type="predicted"/>
<evidence type="ECO:0000313" key="2">
    <source>
        <dbReference type="Proteomes" id="UP000789901"/>
    </source>
</evidence>
<reference evidence="1 2" key="1">
    <citation type="submission" date="2021-06" db="EMBL/GenBank/DDBJ databases">
        <authorList>
            <person name="Kallberg Y."/>
            <person name="Tangrot J."/>
            <person name="Rosling A."/>
        </authorList>
    </citation>
    <scope>NUCLEOTIDE SEQUENCE [LARGE SCALE GENOMIC DNA]</scope>
    <source>
        <strain evidence="1 2">120-4 pot B 10/14</strain>
    </source>
</reference>
<accession>A0ABN7V2Q6</accession>
<keyword evidence="2" id="KW-1185">Reference proteome</keyword>
<name>A0ABN7V2Q6_GIGMA</name>
<sequence>MTIDINSAYPNQPSIFRIQEFYRYIEYYFVHEFEGKQYMLAYIQWARKIFEDNLGLQFFKNISNTEFIDVSVIDYCIGFLPIRSITYIIDKNVDSLNNSKLDISDIE</sequence>
<protein>
    <submittedName>
        <fullName evidence="1">22237_t:CDS:1</fullName>
    </submittedName>
</protein>
<comment type="caution">
    <text evidence="1">The sequence shown here is derived from an EMBL/GenBank/DDBJ whole genome shotgun (WGS) entry which is preliminary data.</text>
</comment>
<dbReference type="EMBL" id="CAJVQB010008634">
    <property type="protein sequence ID" value="CAG8721415.1"/>
    <property type="molecule type" value="Genomic_DNA"/>
</dbReference>